<evidence type="ECO:0000256" key="1">
    <source>
        <dbReference type="SAM" id="MobiDB-lite"/>
    </source>
</evidence>
<sequence length="137" mass="15836">MMQELLGSEKKVRSKQYAPKKSKSLLLGDYQETSAALGETYDKIRSCKFRALEKKPLVSLSVYMNDETSSHAKEMPKKDGLLCFNTVVYELRDYQEEITELEKAGKWICLSKETLPFIATKGLPEERVWFVYKVLKN</sequence>
<gene>
    <name evidence="2" type="ORF">pdam_00017043</name>
</gene>
<evidence type="ECO:0000313" key="3">
    <source>
        <dbReference type="Proteomes" id="UP000275408"/>
    </source>
</evidence>
<accession>A0A3M6UIN1</accession>
<feature type="region of interest" description="Disordered" evidence="1">
    <location>
        <begin position="1"/>
        <end position="21"/>
    </location>
</feature>
<dbReference type="EMBL" id="RCHS01001443">
    <property type="protein sequence ID" value="RMX53429.1"/>
    <property type="molecule type" value="Genomic_DNA"/>
</dbReference>
<keyword evidence="3" id="KW-1185">Reference proteome</keyword>
<dbReference type="Proteomes" id="UP000275408">
    <property type="component" value="Unassembled WGS sequence"/>
</dbReference>
<protein>
    <submittedName>
        <fullName evidence="2">Uncharacterized protein</fullName>
    </submittedName>
</protein>
<feature type="compositionally biased region" description="Basic residues" evidence="1">
    <location>
        <begin position="12"/>
        <end position="21"/>
    </location>
</feature>
<organism evidence="2 3">
    <name type="scientific">Pocillopora damicornis</name>
    <name type="common">Cauliflower coral</name>
    <name type="synonym">Millepora damicornis</name>
    <dbReference type="NCBI Taxonomy" id="46731"/>
    <lineage>
        <taxon>Eukaryota</taxon>
        <taxon>Metazoa</taxon>
        <taxon>Cnidaria</taxon>
        <taxon>Anthozoa</taxon>
        <taxon>Hexacorallia</taxon>
        <taxon>Scleractinia</taxon>
        <taxon>Astrocoeniina</taxon>
        <taxon>Pocilloporidae</taxon>
        <taxon>Pocillopora</taxon>
    </lineage>
</organism>
<comment type="caution">
    <text evidence="2">The sequence shown here is derived from an EMBL/GenBank/DDBJ whole genome shotgun (WGS) entry which is preliminary data.</text>
</comment>
<reference evidence="2 3" key="1">
    <citation type="journal article" date="2018" name="Sci. Rep.">
        <title>Comparative analysis of the Pocillopora damicornis genome highlights role of immune system in coral evolution.</title>
        <authorList>
            <person name="Cunning R."/>
            <person name="Bay R.A."/>
            <person name="Gillette P."/>
            <person name="Baker A.C."/>
            <person name="Traylor-Knowles N."/>
        </authorList>
    </citation>
    <scope>NUCLEOTIDE SEQUENCE [LARGE SCALE GENOMIC DNA]</scope>
    <source>
        <strain evidence="2">RSMAS</strain>
        <tissue evidence="2">Whole animal</tissue>
    </source>
</reference>
<proteinExistence type="predicted"/>
<evidence type="ECO:0000313" key="2">
    <source>
        <dbReference type="EMBL" id="RMX53429.1"/>
    </source>
</evidence>
<dbReference type="AlphaFoldDB" id="A0A3M6UIN1"/>
<name>A0A3M6UIN1_POCDA</name>